<evidence type="ECO:0000313" key="2">
    <source>
        <dbReference type="EMBL" id="TGO70849.1"/>
    </source>
</evidence>
<feature type="compositionally biased region" description="Basic and acidic residues" evidence="1">
    <location>
        <begin position="451"/>
        <end position="469"/>
    </location>
</feature>
<feature type="region of interest" description="Disordered" evidence="1">
    <location>
        <begin position="436"/>
        <end position="489"/>
    </location>
</feature>
<reference evidence="2 3" key="1">
    <citation type="submission" date="2017-12" db="EMBL/GenBank/DDBJ databases">
        <title>Comparative genomics of Botrytis spp.</title>
        <authorList>
            <person name="Valero-Jimenez C.A."/>
            <person name="Tapia P."/>
            <person name="Veloso J."/>
            <person name="Silva-Moreno E."/>
            <person name="Staats M."/>
            <person name="Valdes J.H."/>
            <person name="Van Kan J.A.L."/>
        </authorList>
    </citation>
    <scope>NUCLEOTIDE SEQUENCE [LARGE SCALE GENOMIC DNA]</scope>
    <source>
        <strain evidence="2 3">Be9601</strain>
    </source>
</reference>
<feature type="compositionally biased region" description="Basic and acidic residues" evidence="1">
    <location>
        <begin position="280"/>
        <end position="309"/>
    </location>
</feature>
<feature type="compositionally biased region" description="Low complexity" evidence="1">
    <location>
        <begin position="67"/>
        <end position="78"/>
    </location>
</feature>
<name>A0A4Z1JB03_9HELO</name>
<sequence length="562" mass="61939">MSKPNEPNKPTDPNKQPIKSVSLLQIPIPSTSDFPPQSALSFPPSPPQTVSHSHSADSPSSPPFPLPTTLSLRSLQTESKSHSHTHTHPSSLSNEEEPPNPPAQPSTETQPSSPAPYQPSLSLPLFAFSSSESSTPLLDCGFITFTPEELVHASYDFLVARVIISIEKKLRSQREEAQKHVEWMEESADGGEGVMGDGIEGGEMVVSGVSGISGGNTLTHNPLGNLGSRVGEVGLGSAWRREQTSPFHGGVLGIFGQHKSQGLRGEKDRKKRWEFRIYEDPVDGKPEGSETAEMREMRRRRQAGERWAMERASGGPRARECAGENQENQENEERERRRPTRQAGDVRESGNDEVDDDDGPQPAEPHPIRSALPPPPPPTQSRIPLAPLSRLPKPKECKPITLSIHWNPEPFIPAAYIERTTRMCAIVCASRSSLFHLSNPGDGDEDEDEGNLVKEAENLPAEDERNRKEEEEEEENPARIRGGTLNDPPIEISSTTALENLPKMNLTTLHPSFPTHLQFSDLYGNSDSDSSTATNSEGIQEILQFLHEREGRDELIVEYLLL</sequence>
<dbReference type="EMBL" id="PQXM01000654">
    <property type="protein sequence ID" value="TGO70849.1"/>
    <property type="molecule type" value="Genomic_DNA"/>
</dbReference>
<comment type="caution">
    <text evidence="2">The sequence shown here is derived from an EMBL/GenBank/DDBJ whole genome shotgun (WGS) entry which is preliminary data.</text>
</comment>
<gene>
    <name evidence="2" type="ORF">BELL_0656g00010</name>
</gene>
<feature type="region of interest" description="Disordered" evidence="1">
    <location>
        <begin position="280"/>
        <end position="392"/>
    </location>
</feature>
<dbReference type="AlphaFoldDB" id="A0A4Z1JB03"/>
<dbReference type="Proteomes" id="UP000297229">
    <property type="component" value="Unassembled WGS sequence"/>
</dbReference>
<evidence type="ECO:0000256" key="1">
    <source>
        <dbReference type="SAM" id="MobiDB-lite"/>
    </source>
</evidence>
<keyword evidence="3" id="KW-1185">Reference proteome</keyword>
<feature type="compositionally biased region" description="Polar residues" evidence="1">
    <location>
        <begin position="11"/>
        <end position="40"/>
    </location>
</feature>
<evidence type="ECO:0000313" key="3">
    <source>
        <dbReference type="Proteomes" id="UP000297229"/>
    </source>
</evidence>
<organism evidence="2 3">
    <name type="scientific">Botrytis elliptica</name>
    <dbReference type="NCBI Taxonomy" id="278938"/>
    <lineage>
        <taxon>Eukaryota</taxon>
        <taxon>Fungi</taxon>
        <taxon>Dikarya</taxon>
        <taxon>Ascomycota</taxon>
        <taxon>Pezizomycotina</taxon>
        <taxon>Leotiomycetes</taxon>
        <taxon>Helotiales</taxon>
        <taxon>Sclerotiniaceae</taxon>
        <taxon>Botrytis</taxon>
    </lineage>
</organism>
<protein>
    <submittedName>
        <fullName evidence="2">Uncharacterized protein</fullName>
    </submittedName>
</protein>
<proteinExistence type="predicted"/>
<accession>A0A4Z1JB03</accession>
<feature type="region of interest" description="Disordered" evidence="1">
    <location>
        <begin position="1"/>
        <end position="118"/>
    </location>
</feature>